<evidence type="ECO:0000313" key="3">
    <source>
        <dbReference type="Proteomes" id="UP000593915"/>
    </source>
</evidence>
<accession>A0A7S6WN33</accession>
<dbReference type="EMBL" id="CP061839">
    <property type="protein sequence ID" value="QOW60180.1"/>
    <property type="molecule type" value="Genomic_DNA"/>
</dbReference>
<proteinExistence type="predicted"/>
<reference evidence="2 3" key="1">
    <citation type="submission" date="2020-09" db="EMBL/GenBank/DDBJ databases">
        <title>Characterization of Treponema spp. from bovine digital dermatitis in Korea.</title>
        <authorList>
            <person name="Espiritu H.M."/>
            <person name="Cho Y.I."/>
            <person name="Mamuad L."/>
        </authorList>
    </citation>
    <scope>NUCLEOTIDE SEQUENCE [LARGE SCALE GENOMIC DNA]</scope>
    <source>
        <strain evidence="2 3">KS1</strain>
    </source>
</reference>
<protein>
    <submittedName>
        <fullName evidence="2">Uncharacterized protein</fullName>
    </submittedName>
</protein>
<organism evidence="2 3">
    <name type="scientific">Treponema pedis</name>
    <dbReference type="NCBI Taxonomy" id="409322"/>
    <lineage>
        <taxon>Bacteria</taxon>
        <taxon>Pseudomonadati</taxon>
        <taxon>Spirochaetota</taxon>
        <taxon>Spirochaetia</taxon>
        <taxon>Spirochaetales</taxon>
        <taxon>Treponemataceae</taxon>
        <taxon>Treponema</taxon>
    </lineage>
</organism>
<gene>
    <name evidence="2" type="ORF">IFE08_10090</name>
</gene>
<keyword evidence="1" id="KW-0812">Transmembrane</keyword>
<dbReference type="Proteomes" id="UP000593915">
    <property type="component" value="Chromosome"/>
</dbReference>
<dbReference type="RefSeq" id="WP_194075775.1">
    <property type="nucleotide sequence ID" value="NZ_CP061839.1"/>
</dbReference>
<dbReference type="AlphaFoldDB" id="A0A7S6WN33"/>
<sequence length="119" mass="13548">MKRMNRTGLLSLFILLISFIIIRYALFEIHGMKQIPLILFLPIFLTMIIFCFTKLKIIPFVFAVSYPIGFVLGNIFQTYGVDAGGGATSNMWIIWTSIIIAMIIISVITELINRNKSKN</sequence>
<feature type="transmembrane region" description="Helical" evidence="1">
    <location>
        <begin position="92"/>
        <end position="112"/>
    </location>
</feature>
<evidence type="ECO:0000256" key="1">
    <source>
        <dbReference type="SAM" id="Phobius"/>
    </source>
</evidence>
<feature type="transmembrane region" description="Helical" evidence="1">
    <location>
        <begin position="35"/>
        <end position="53"/>
    </location>
</feature>
<feature type="transmembrane region" description="Helical" evidence="1">
    <location>
        <begin position="60"/>
        <end position="80"/>
    </location>
</feature>
<keyword evidence="1" id="KW-0472">Membrane</keyword>
<evidence type="ECO:0000313" key="2">
    <source>
        <dbReference type="EMBL" id="QOW60180.1"/>
    </source>
</evidence>
<name>A0A7S6WN33_9SPIR</name>
<keyword evidence="1" id="KW-1133">Transmembrane helix</keyword>